<comment type="caution">
    <text evidence="6">The sequence shown here is derived from an EMBL/GenBank/DDBJ whole genome shotgun (WGS) entry which is preliminary data.</text>
</comment>
<name>A0ABV2ARY1_9EUKA</name>
<dbReference type="EMBL" id="JBDODL010002396">
    <property type="protein sequence ID" value="MES1922211.1"/>
    <property type="molecule type" value="Genomic_DNA"/>
</dbReference>
<evidence type="ECO:0000256" key="4">
    <source>
        <dbReference type="ARBA" id="ARBA00023136"/>
    </source>
</evidence>
<evidence type="ECO:0000259" key="5">
    <source>
        <dbReference type="PROSITE" id="PS51469"/>
    </source>
</evidence>
<feature type="domain" description="SUN" evidence="5">
    <location>
        <begin position="1"/>
        <end position="175"/>
    </location>
</feature>
<dbReference type="InterPro" id="IPR045119">
    <property type="entry name" value="SUN1-5"/>
</dbReference>
<gene>
    <name evidence="6" type="primary">SUN1</name>
    <name evidence="6" type="ORF">MHBO_003722</name>
</gene>
<dbReference type="PROSITE" id="PS51469">
    <property type="entry name" value="SUN"/>
    <property type="match status" value="1"/>
</dbReference>
<reference evidence="6 7" key="1">
    <citation type="journal article" date="2024" name="BMC Biol.">
        <title>Comparative genomics of Ascetosporea gives new insight into the evolutionary basis for animal parasitism in Rhizaria.</title>
        <authorList>
            <person name="Hiltunen Thoren M."/>
            <person name="Onut-Brannstrom I."/>
            <person name="Alfjorden A."/>
            <person name="Peckova H."/>
            <person name="Swords F."/>
            <person name="Hooper C."/>
            <person name="Holzer A.S."/>
            <person name="Bass D."/>
            <person name="Burki F."/>
        </authorList>
    </citation>
    <scope>NUCLEOTIDE SEQUENCE [LARGE SCALE GENOMIC DNA]</scope>
    <source>
        <strain evidence="6">20-A016</strain>
    </source>
</reference>
<dbReference type="Gene3D" id="2.60.120.260">
    <property type="entry name" value="Galactose-binding domain-like"/>
    <property type="match status" value="1"/>
</dbReference>
<dbReference type="Pfam" id="PF07738">
    <property type="entry name" value="Sad1_UNC"/>
    <property type="match status" value="1"/>
</dbReference>
<keyword evidence="3" id="KW-1133">Transmembrane helix</keyword>
<evidence type="ECO:0000313" key="6">
    <source>
        <dbReference type="EMBL" id="MES1922211.1"/>
    </source>
</evidence>
<keyword evidence="7" id="KW-1185">Reference proteome</keyword>
<organism evidence="6 7">
    <name type="scientific">Bonamia ostreae</name>
    <dbReference type="NCBI Taxonomy" id="126728"/>
    <lineage>
        <taxon>Eukaryota</taxon>
        <taxon>Sar</taxon>
        <taxon>Rhizaria</taxon>
        <taxon>Endomyxa</taxon>
        <taxon>Ascetosporea</taxon>
        <taxon>Haplosporida</taxon>
        <taxon>Bonamia</taxon>
    </lineage>
</organism>
<dbReference type="PANTHER" id="PTHR12911:SF8">
    <property type="entry name" value="KLAROID PROTEIN-RELATED"/>
    <property type="match status" value="1"/>
</dbReference>
<feature type="non-terminal residue" evidence="6">
    <location>
        <position position="1"/>
    </location>
</feature>
<evidence type="ECO:0000256" key="3">
    <source>
        <dbReference type="ARBA" id="ARBA00022989"/>
    </source>
</evidence>
<sequence length="175" mass="19742">KCSKNSHEQFAKLRDGDQVDWANSQSGGHVLTTGNIYKKGIFRFRKRPMNTFISPITAVGDCYAFQPSNGYVVLGMRSPIFPTTFVYESVNADANPSSGSMPKTVKVSAVDENERLVDLSPDGNAFALKESEIRQSFELKRMEKAVKRIRVDFVENNGNKDFTCVYRIRVFGERK</sequence>
<protein>
    <submittedName>
        <fullName evidence="6">Secreted beta-glucosidase sun1</fullName>
    </submittedName>
</protein>
<accession>A0ABV2ARY1</accession>
<evidence type="ECO:0000256" key="2">
    <source>
        <dbReference type="ARBA" id="ARBA00022692"/>
    </source>
</evidence>
<dbReference type="InterPro" id="IPR012919">
    <property type="entry name" value="SUN_dom"/>
</dbReference>
<keyword evidence="4" id="KW-0472">Membrane</keyword>
<evidence type="ECO:0000313" key="7">
    <source>
        <dbReference type="Proteomes" id="UP001439008"/>
    </source>
</evidence>
<evidence type="ECO:0000256" key="1">
    <source>
        <dbReference type="ARBA" id="ARBA00004370"/>
    </source>
</evidence>
<proteinExistence type="predicted"/>
<comment type="subcellular location">
    <subcellularLocation>
        <location evidence="1">Membrane</location>
    </subcellularLocation>
</comment>
<dbReference type="PANTHER" id="PTHR12911">
    <property type="entry name" value="SAD1/UNC-84-LIKE PROTEIN-RELATED"/>
    <property type="match status" value="1"/>
</dbReference>
<dbReference type="Proteomes" id="UP001439008">
    <property type="component" value="Unassembled WGS sequence"/>
</dbReference>
<keyword evidence="2" id="KW-0812">Transmembrane</keyword>